<sequence length="441" mass="47182">MKQRSAALLAVALMSVTAVSGCSGASGGGTGGAAVAPSDPAAVSGTITVLTHKTDLAGDGTLDRYAAEFNKVYPNVHVKFEPIVNYEGDVKIRLNSTDYGDVLMIPAAVPVADYPKFFAPLGTPEELERKYRFVDGGAYGGQVYGIAINGNATGMVYNKAVWKQAGVTDWPTTPEEFLADLQAIKERTAATPLSTVYHEGWPMTAWQSYLGEASCDEAANDALAADPAPWAAGKELNRIDTLLYEAVHRQLVEKDPTTTAWEGSKGQIATGRTATLALASWAISQMKDAAEKAGADPADIGFMPFPAQRDGHFCSVVSPDYREAVNVHSKHKEAARAWVDWFVDRSGYAQDEALLPTLKSGAMPAELQAYQDAGVRFIQLSQARNSEVSKIDNQSEIGLNKPDYRQHLVDLARGAGGGGSLEDYFAELNRKWAAAIRTAGS</sequence>
<dbReference type="Proteomes" id="UP001165143">
    <property type="component" value="Unassembled WGS sequence"/>
</dbReference>
<name>A0A9W6PBC5_9ACTN</name>
<dbReference type="EMBL" id="BSRX01000001">
    <property type="protein sequence ID" value="GLW52000.1"/>
    <property type="molecule type" value="Genomic_DNA"/>
</dbReference>
<dbReference type="InterPro" id="IPR050490">
    <property type="entry name" value="Bact_solute-bd_prot1"/>
</dbReference>
<keyword evidence="5" id="KW-0449">Lipoprotein</keyword>
<proteinExistence type="predicted"/>
<dbReference type="SUPFAM" id="SSF53850">
    <property type="entry name" value="Periplasmic binding protein-like II"/>
    <property type="match status" value="1"/>
</dbReference>
<keyword evidence="1" id="KW-1003">Cell membrane</keyword>
<reference evidence="7" key="1">
    <citation type="submission" date="2023-02" db="EMBL/GenBank/DDBJ databases">
        <title>Kitasatospora phosalacinea NBRC 14362.</title>
        <authorList>
            <person name="Ichikawa N."/>
            <person name="Sato H."/>
            <person name="Tonouchi N."/>
        </authorList>
    </citation>
    <scope>NUCLEOTIDE SEQUENCE</scope>
    <source>
        <strain evidence="7">NBRC 14362</strain>
    </source>
</reference>
<feature type="chain" id="PRO_5040968418" evidence="6">
    <location>
        <begin position="21"/>
        <end position="441"/>
    </location>
</feature>
<evidence type="ECO:0000256" key="5">
    <source>
        <dbReference type="ARBA" id="ARBA00023288"/>
    </source>
</evidence>
<organism evidence="7 8">
    <name type="scientific">Kitasatospora phosalacinea</name>
    <dbReference type="NCBI Taxonomy" id="2065"/>
    <lineage>
        <taxon>Bacteria</taxon>
        <taxon>Bacillati</taxon>
        <taxon>Actinomycetota</taxon>
        <taxon>Actinomycetes</taxon>
        <taxon>Kitasatosporales</taxon>
        <taxon>Streptomycetaceae</taxon>
        <taxon>Kitasatospora</taxon>
    </lineage>
</organism>
<accession>A0A9W6PBC5</accession>
<dbReference type="AlphaFoldDB" id="A0A9W6PBC5"/>
<gene>
    <name evidence="7" type="ORF">Kpho01_00110</name>
</gene>
<evidence type="ECO:0000256" key="2">
    <source>
        <dbReference type="ARBA" id="ARBA00022729"/>
    </source>
</evidence>
<evidence type="ECO:0000256" key="6">
    <source>
        <dbReference type="SAM" id="SignalP"/>
    </source>
</evidence>
<keyword evidence="2 6" id="KW-0732">Signal</keyword>
<protein>
    <submittedName>
        <fullName evidence="7">Sugar ABC transporter substrate-binding protein</fullName>
    </submittedName>
</protein>
<feature type="signal peptide" evidence="6">
    <location>
        <begin position="1"/>
        <end position="20"/>
    </location>
</feature>
<dbReference type="PROSITE" id="PS51257">
    <property type="entry name" value="PROKAR_LIPOPROTEIN"/>
    <property type="match status" value="1"/>
</dbReference>
<evidence type="ECO:0000256" key="4">
    <source>
        <dbReference type="ARBA" id="ARBA00023139"/>
    </source>
</evidence>
<dbReference type="PANTHER" id="PTHR43649:SF33">
    <property type="entry name" value="POLYGALACTURONAN_RHAMNOGALACTURONAN-BINDING PROTEIN YTCQ"/>
    <property type="match status" value="1"/>
</dbReference>
<dbReference type="Gene3D" id="3.40.190.10">
    <property type="entry name" value="Periplasmic binding protein-like II"/>
    <property type="match status" value="2"/>
</dbReference>
<comment type="caution">
    <text evidence="7">The sequence shown here is derived from an EMBL/GenBank/DDBJ whole genome shotgun (WGS) entry which is preliminary data.</text>
</comment>
<evidence type="ECO:0000313" key="8">
    <source>
        <dbReference type="Proteomes" id="UP001165143"/>
    </source>
</evidence>
<dbReference type="RefSeq" id="WP_033255364.1">
    <property type="nucleotide sequence ID" value="NZ_BSRX01000001.1"/>
</dbReference>
<keyword evidence="4" id="KW-0564">Palmitate</keyword>
<evidence type="ECO:0000313" key="7">
    <source>
        <dbReference type="EMBL" id="GLW52000.1"/>
    </source>
</evidence>
<evidence type="ECO:0000256" key="1">
    <source>
        <dbReference type="ARBA" id="ARBA00022475"/>
    </source>
</evidence>
<dbReference type="InterPro" id="IPR006059">
    <property type="entry name" value="SBP"/>
</dbReference>
<dbReference type="Pfam" id="PF01547">
    <property type="entry name" value="SBP_bac_1"/>
    <property type="match status" value="1"/>
</dbReference>
<evidence type="ECO:0000256" key="3">
    <source>
        <dbReference type="ARBA" id="ARBA00023136"/>
    </source>
</evidence>
<dbReference type="PANTHER" id="PTHR43649">
    <property type="entry name" value="ARABINOSE-BINDING PROTEIN-RELATED"/>
    <property type="match status" value="1"/>
</dbReference>
<dbReference type="OrthoDB" id="2060074at2"/>
<keyword evidence="3" id="KW-0472">Membrane</keyword>